<proteinExistence type="predicted"/>
<keyword evidence="2" id="KW-1185">Reference proteome</keyword>
<accession>A0A9N9PHG7</accession>
<evidence type="ECO:0000313" key="1">
    <source>
        <dbReference type="EMBL" id="CAG8816872.1"/>
    </source>
</evidence>
<name>A0A9N9PHG7_9GLOM</name>
<organism evidence="1 2">
    <name type="scientific">Racocetra fulgida</name>
    <dbReference type="NCBI Taxonomy" id="60492"/>
    <lineage>
        <taxon>Eukaryota</taxon>
        <taxon>Fungi</taxon>
        <taxon>Fungi incertae sedis</taxon>
        <taxon>Mucoromycota</taxon>
        <taxon>Glomeromycotina</taxon>
        <taxon>Glomeromycetes</taxon>
        <taxon>Diversisporales</taxon>
        <taxon>Gigasporaceae</taxon>
        <taxon>Racocetra</taxon>
    </lineage>
</organism>
<sequence length="52" mass="6322">DSNKKSKNEIIYSKKLYVYNKELKRDKQKKISNINFKLSILKEYCESKSEYN</sequence>
<protein>
    <submittedName>
        <fullName evidence="1">4730_t:CDS:1</fullName>
    </submittedName>
</protein>
<feature type="non-terminal residue" evidence="1">
    <location>
        <position position="1"/>
    </location>
</feature>
<dbReference type="Proteomes" id="UP000789396">
    <property type="component" value="Unassembled WGS sequence"/>
</dbReference>
<reference evidence="1" key="1">
    <citation type="submission" date="2021-06" db="EMBL/GenBank/DDBJ databases">
        <authorList>
            <person name="Kallberg Y."/>
            <person name="Tangrot J."/>
            <person name="Rosling A."/>
        </authorList>
    </citation>
    <scope>NUCLEOTIDE SEQUENCE</scope>
    <source>
        <strain evidence="1">IN212</strain>
    </source>
</reference>
<gene>
    <name evidence="1" type="ORF">RFULGI_LOCUS19301</name>
</gene>
<dbReference type="EMBL" id="CAJVPZ010093472">
    <property type="protein sequence ID" value="CAG8816872.1"/>
    <property type="molecule type" value="Genomic_DNA"/>
</dbReference>
<dbReference type="AlphaFoldDB" id="A0A9N9PHG7"/>
<comment type="caution">
    <text evidence="1">The sequence shown here is derived from an EMBL/GenBank/DDBJ whole genome shotgun (WGS) entry which is preliminary data.</text>
</comment>
<evidence type="ECO:0000313" key="2">
    <source>
        <dbReference type="Proteomes" id="UP000789396"/>
    </source>
</evidence>
<feature type="non-terminal residue" evidence="1">
    <location>
        <position position="52"/>
    </location>
</feature>